<evidence type="ECO:0000256" key="6">
    <source>
        <dbReference type="RuleBase" id="RU004004"/>
    </source>
</evidence>
<dbReference type="InterPro" id="IPR019734">
    <property type="entry name" value="TPR_rpt"/>
</dbReference>
<dbReference type="PANTHER" id="PTHR30332">
    <property type="entry name" value="PROBABLE GENERAL SECRETION PATHWAY PROTEIN D"/>
    <property type="match status" value="1"/>
</dbReference>
<evidence type="ECO:0000256" key="3">
    <source>
        <dbReference type="ARBA" id="ARBA00023237"/>
    </source>
</evidence>
<dbReference type="Pfam" id="PF03958">
    <property type="entry name" value="Secretin_N"/>
    <property type="match status" value="1"/>
</dbReference>
<dbReference type="Proteomes" id="UP001155901">
    <property type="component" value="Unassembled WGS sequence"/>
</dbReference>
<comment type="similarity">
    <text evidence="5">Belongs to the bacterial secretin family.</text>
</comment>
<evidence type="ECO:0000259" key="9">
    <source>
        <dbReference type="SMART" id="SM00965"/>
    </source>
</evidence>
<keyword evidence="1 6" id="KW-0813">Transport</keyword>
<reference evidence="11" key="2">
    <citation type="submission" date="2022-03" db="EMBL/GenBank/DDBJ databases">
        <title>Genome Encyclopedia of Bacteria and Archaea VI: Functional Genomics of Type Strains.</title>
        <authorList>
            <person name="Whitman W."/>
        </authorList>
    </citation>
    <scope>NUCLEOTIDE SEQUENCE</scope>
    <source>
        <strain evidence="11">HSC-15S17</strain>
    </source>
</reference>
<evidence type="ECO:0000256" key="4">
    <source>
        <dbReference type="PROSITE-ProRule" id="PRU00339"/>
    </source>
</evidence>
<dbReference type="InterPro" id="IPR011662">
    <property type="entry name" value="Secretin/TonB_short_N"/>
</dbReference>
<dbReference type="InterPro" id="IPR005644">
    <property type="entry name" value="NolW-like"/>
</dbReference>
<feature type="repeat" description="TPR" evidence="4">
    <location>
        <begin position="70"/>
        <end position="103"/>
    </location>
</feature>
<name>A0AA41H3P6_9BURK</name>
<dbReference type="InterPro" id="IPR004846">
    <property type="entry name" value="T2SS/T3SS_dom"/>
</dbReference>
<feature type="compositionally biased region" description="Pro residues" evidence="7">
    <location>
        <begin position="624"/>
        <end position="646"/>
    </location>
</feature>
<dbReference type="GO" id="GO:0009279">
    <property type="term" value="C:cell outer membrane"/>
    <property type="evidence" value="ECO:0007669"/>
    <property type="project" value="UniProtKB-SubCell"/>
</dbReference>
<dbReference type="GO" id="GO:0009306">
    <property type="term" value="P:protein secretion"/>
    <property type="evidence" value="ECO:0007669"/>
    <property type="project" value="InterPro"/>
</dbReference>
<dbReference type="PROSITE" id="PS51257">
    <property type="entry name" value="PROKAR_LIPOPROTEIN"/>
    <property type="match status" value="1"/>
</dbReference>
<keyword evidence="3" id="KW-0998">Cell outer membrane</keyword>
<dbReference type="InterPro" id="IPR050810">
    <property type="entry name" value="Bact_Secretion_Sys_Channel"/>
</dbReference>
<dbReference type="RefSeq" id="WP_217940894.1">
    <property type="nucleotide sequence ID" value="NZ_JAHTGR010000002.1"/>
</dbReference>
<evidence type="ECO:0000313" key="10">
    <source>
        <dbReference type="EMBL" id="MBV6320197.1"/>
    </source>
</evidence>
<evidence type="ECO:0000256" key="2">
    <source>
        <dbReference type="ARBA" id="ARBA00023136"/>
    </source>
</evidence>
<feature type="signal peptide" evidence="8">
    <location>
        <begin position="1"/>
        <end position="21"/>
    </location>
</feature>
<dbReference type="PANTHER" id="PTHR30332:SF17">
    <property type="entry name" value="TYPE IV PILIATION SYSTEM PROTEIN DR_0774-RELATED"/>
    <property type="match status" value="1"/>
</dbReference>
<feature type="domain" description="Secretin/TonB short N-terminal" evidence="9">
    <location>
        <begin position="209"/>
        <end position="260"/>
    </location>
</feature>
<keyword evidence="8" id="KW-0732">Signal</keyword>
<dbReference type="EMBL" id="JALJZU010000012">
    <property type="protein sequence ID" value="MCP2011645.1"/>
    <property type="molecule type" value="Genomic_DNA"/>
</dbReference>
<evidence type="ECO:0000256" key="5">
    <source>
        <dbReference type="RuleBase" id="RU004003"/>
    </source>
</evidence>
<keyword evidence="13" id="KW-1185">Reference proteome</keyword>
<gene>
    <name evidence="10" type="ORF">KVP70_04555</name>
    <name evidence="11" type="ORF">L1274_005397</name>
</gene>
<dbReference type="PROSITE" id="PS50005">
    <property type="entry name" value="TPR"/>
    <property type="match status" value="1"/>
</dbReference>
<evidence type="ECO:0000313" key="13">
    <source>
        <dbReference type="Proteomes" id="UP001162889"/>
    </source>
</evidence>
<evidence type="ECO:0000256" key="7">
    <source>
        <dbReference type="SAM" id="MobiDB-lite"/>
    </source>
</evidence>
<proteinExistence type="inferred from homology"/>
<keyword evidence="2" id="KW-0472">Membrane</keyword>
<dbReference type="Pfam" id="PF00263">
    <property type="entry name" value="Secretin"/>
    <property type="match status" value="1"/>
</dbReference>
<evidence type="ECO:0000256" key="1">
    <source>
        <dbReference type="ARBA" id="ARBA00022448"/>
    </source>
</evidence>
<comment type="caution">
    <text evidence="10">The sequence shown here is derived from an EMBL/GenBank/DDBJ whole genome shotgun (WGS) entry which is preliminary data.</text>
</comment>
<sequence length="646" mass="69863">MKSTAHRLHVLAVTLLLSACAGSQTFKEGNALLDAGQIDQGLAKLEQASRDDPHNAEYRIVLLNRRLKLVNAMNGQGDTLRAKGMAAEAGAMYDRALALDPSNQVARQGKAALEQDQRQQKVAGDVEALVQRGGDANLAQAQELLRPLLVERPNQRDLLRLKTLVSDAQTRLRPASGRLAMAYRKPVTLEFRDAPIRAVFDFISKVSGLNFVFDRDVDPNLRATISVRDTSIEEAIGMLLSANQLEQSITGERSITIYPNNPQKQKDYQQLLVRSFFLANSDVKTVAFSLKTLLKARDIVTDERIGTIIMRDTPEMIRMAERIIAVQDVADPEVMLEVEVLEVKRSRIQELGVRWPDTVGLTLLGSGPYGALNVGDLRKINGSTIGLGFGTVTINANKNDTDSNILANPRIRVRNKDKAKVLIGDRVPVITVTTNNGVSSDSVNYVDVGLKLDVEPNIYLDDEVAIKINLEVSSVVKEIVSKSGTQAYQIGTRSAATVLRLKDGETQVLAGLISDEDRTTANKVPGVGELPVLSRLFGTQKDDSTRSEIVLSITPRVLRSIRRPELSAAEFNSGTESDIGGRSQLGSTLASVPDTAADMAPTPREAAPALAPAGSSGMTGGDAPPTPPAKPEPVNPVPYTPPKKGQ</sequence>
<dbReference type="GO" id="GO:0015627">
    <property type="term" value="C:type II protein secretion system complex"/>
    <property type="evidence" value="ECO:0007669"/>
    <property type="project" value="TreeGrafter"/>
</dbReference>
<reference evidence="10" key="1">
    <citation type="submission" date="2021-07" db="EMBL/GenBank/DDBJ databases">
        <title>Characterization of violacein-producing bacteria and related species.</title>
        <authorList>
            <person name="Wilson H.S."/>
            <person name="De Leon M.E."/>
        </authorList>
    </citation>
    <scope>NUCLEOTIDE SEQUENCE</scope>
    <source>
        <strain evidence="10">HSC-15S17</strain>
    </source>
</reference>
<evidence type="ECO:0000256" key="8">
    <source>
        <dbReference type="SAM" id="SignalP"/>
    </source>
</evidence>
<dbReference type="AlphaFoldDB" id="A0AA41H3P6"/>
<evidence type="ECO:0000313" key="12">
    <source>
        <dbReference type="Proteomes" id="UP001155901"/>
    </source>
</evidence>
<feature type="chain" id="PRO_5041430435" evidence="8">
    <location>
        <begin position="22"/>
        <end position="646"/>
    </location>
</feature>
<dbReference type="SMART" id="SM00965">
    <property type="entry name" value="STN"/>
    <property type="match status" value="1"/>
</dbReference>
<comment type="subcellular location">
    <subcellularLocation>
        <location evidence="6">Cell outer membrane</location>
    </subcellularLocation>
</comment>
<protein>
    <submittedName>
        <fullName evidence="11">General secretion pathway protein D</fullName>
    </submittedName>
    <submittedName>
        <fullName evidence="10">General secretion pathway protein GspD</fullName>
    </submittedName>
</protein>
<feature type="region of interest" description="Disordered" evidence="7">
    <location>
        <begin position="593"/>
        <end position="646"/>
    </location>
</feature>
<accession>A0AA41H3P6</accession>
<dbReference type="Pfam" id="PF07660">
    <property type="entry name" value="STN"/>
    <property type="match status" value="1"/>
</dbReference>
<dbReference type="EMBL" id="JAHTGR010000002">
    <property type="protein sequence ID" value="MBV6320197.1"/>
    <property type="molecule type" value="Genomic_DNA"/>
</dbReference>
<evidence type="ECO:0000313" key="11">
    <source>
        <dbReference type="EMBL" id="MCP2011645.1"/>
    </source>
</evidence>
<feature type="compositionally biased region" description="Low complexity" evidence="7">
    <location>
        <begin position="600"/>
        <end position="613"/>
    </location>
</feature>
<keyword evidence="4" id="KW-0802">TPR repeat</keyword>
<dbReference type="Proteomes" id="UP001162889">
    <property type="component" value="Unassembled WGS sequence"/>
</dbReference>
<feature type="region of interest" description="Disordered" evidence="7">
    <location>
        <begin position="569"/>
        <end position="588"/>
    </location>
</feature>
<organism evidence="10 12">
    <name type="scientific">Duganella violaceipulchra</name>
    <dbReference type="NCBI Taxonomy" id="2849652"/>
    <lineage>
        <taxon>Bacteria</taxon>
        <taxon>Pseudomonadati</taxon>
        <taxon>Pseudomonadota</taxon>
        <taxon>Betaproteobacteria</taxon>
        <taxon>Burkholderiales</taxon>
        <taxon>Oxalobacteraceae</taxon>
        <taxon>Telluria group</taxon>
        <taxon>Duganella</taxon>
    </lineage>
</organism>